<feature type="chain" id="PRO_5034107181" description="Transmembrane protein" evidence="7">
    <location>
        <begin position="18"/>
        <end position="339"/>
    </location>
</feature>
<feature type="signal peptide" evidence="7">
    <location>
        <begin position="1"/>
        <end position="17"/>
    </location>
</feature>
<evidence type="ECO:0000313" key="8">
    <source>
        <dbReference type="EMBL" id="CAE6365822.1"/>
    </source>
</evidence>
<dbReference type="Gene3D" id="1.20.5.510">
    <property type="entry name" value="Single helix bin"/>
    <property type="match status" value="1"/>
</dbReference>
<name>A0A8H2ZWU3_9AGAM</name>
<dbReference type="PANTHER" id="PTHR15549">
    <property type="entry name" value="PAIRED IMMUNOGLOBULIN-LIKE TYPE 2 RECEPTOR"/>
    <property type="match status" value="1"/>
</dbReference>
<keyword evidence="4 6" id="KW-0472">Membrane</keyword>
<gene>
    <name evidence="8" type="ORF">RDB_LOCUS22681</name>
</gene>
<accession>A0A8H2ZWU3</accession>
<feature type="compositionally biased region" description="Low complexity" evidence="5">
    <location>
        <begin position="188"/>
        <end position="201"/>
    </location>
</feature>
<comment type="caution">
    <text evidence="8">The sequence shown here is derived from an EMBL/GenBank/DDBJ whole genome shotgun (WGS) entry which is preliminary data.</text>
</comment>
<keyword evidence="7" id="KW-0732">Signal</keyword>
<dbReference type="GO" id="GO:0016020">
    <property type="term" value="C:membrane"/>
    <property type="evidence" value="ECO:0007669"/>
    <property type="project" value="UniProtKB-SubCell"/>
</dbReference>
<evidence type="ECO:0000256" key="2">
    <source>
        <dbReference type="ARBA" id="ARBA00022692"/>
    </source>
</evidence>
<dbReference type="EMBL" id="CAJMWS010000111">
    <property type="protein sequence ID" value="CAE6365822.1"/>
    <property type="molecule type" value="Genomic_DNA"/>
</dbReference>
<dbReference type="AlphaFoldDB" id="A0A8H2ZWU3"/>
<evidence type="ECO:0000313" key="9">
    <source>
        <dbReference type="Proteomes" id="UP000663846"/>
    </source>
</evidence>
<comment type="subcellular location">
    <subcellularLocation>
        <location evidence="1">Membrane</location>
        <topology evidence="1">Single-pass membrane protein</topology>
    </subcellularLocation>
</comment>
<evidence type="ECO:0000256" key="5">
    <source>
        <dbReference type="SAM" id="MobiDB-lite"/>
    </source>
</evidence>
<feature type="region of interest" description="Disordered" evidence="5">
    <location>
        <begin position="188"/>
        <end position="213"/>
    </location>
</feature>
<proteinExistence type="predicted"/>
<reference evidence="8" key="1">
    <citation type="submission" date="2021-01" db="EMBL/GenBank/DDBJ databases">
        <authorList>
            <person name="Kaushik A."/>
        </authorList>
    </citation>
    <scope>NUCLEOTIDE SEQUENCE</scope>
    <source>
        <strain evidence="8">AG1-1C</strain>
    </source>
</reference>
<evidence type="ECO:0000256" key="6">
    <source>
        <dbReference type="SAM" id="Phobius"/>
    </source>
</evidence>
<evidence type="ECO:0008006" key="10">
    <source>
        <dbReference type="Google" id="ProtNLM"/>
    </source>
</evidence>
<organism evidence="8 9">
    <name type="scientific">Rhizoctonia solani</name>
    <dbReference type="NCBI Taxonomy" id="456999"/>
    <lineage>
        <taxon>Eukaryota</taxon>
        <taxon>Fungi</taxon>
        <taxon>Dikarya</taxon>
        <taxon>Basidiomycota</taxon>
        <taxon>Agaricomycotina</taxon>
        <taxon>Agaricomycetes</taxon>
        <taxon>Cantharellales</taxon>
        <taxon>Ceratobasidiaceae</taxon>
        <taxon>Rhizoctonia</taxon>
    </lineage>
</organism>
<keyword evidence="3 6" id="KW-1133">Transmembrane helix</keyword>
<dbReference type="GO" id="GO:0071944">
    <property type="term" value="C:cell periphery"/>
    <property type="evidence" value="ECO:0007669"/>
    <property type="project" value="UniProtKB-ARBA"/>
</dbReference>
<feature type="region of interest" description="Disordered" evidence="5">
    <location>
        <begin position="282"/>
        <end position="312"/>
    </location>
</feature>
<sequence length="339" mass="35597">MMNYIAIVILFAAPALAVPWTNATCVDAAWSFNSQDQSPCLVGAYLGAQCTTDNSTPNPKSYSKLITKGGFVMLAYGIYSLSGDGPYGFGKDAANNCLCNSVMWNLLSACALCQGKLSGTWAQWVMYCPNDLTTVGKYPVPLPVGVSVPPWAYYDFTIAGVFNAVLASQQTGHESSAIAAPTGTSTLASSATSTGTSSGTSVPKPISTQSQSSSNTGAIIGGVVGGVLGIGLICLIAFVLVRKRKHEEPATKYPETSHKPQVATQPNLATPVAGHVAQYQFGTPNQPMSTPEYKPYDPSDPSTFPTGPVVPAQYTESLPYSYRPQEAAGQPPYANIPQV</sequence>
<keyword evidence="2 6" id="KW-0812">Transmembrane</keyword>
<evidence type="ECO:0000256" key="4">
    <source>
        <dbReference type="ARBA" id="ARBA00023136"/>
    </source>
</evidence>
<dbReference type="InterPro" id="IPR051694">
    <property type="entry name" value="Immunoregulatory_rcpt-like"/>
</dbReference>
<evidence type="ECO:0000256" key="3">
    <source>
        <dbReference type="ARBA" id="ARBA00022989"/>
    </source>
</evidence>
<feature type="transmembrane region" description="Helical" evidence="6">
    <location>
        <begin position="218"/>
        <end position="241"/>
    </location>
</feature>
<evidence type="ECO:0000256" key="7">
    <source>
        <dbReference type="SAM" id="SignalP"/>
    </source>
</evidence>
<evidence type="ECO:0000256" key="1">
    <source>
        <dbReference type="ARBA" id="ARBA00004167"/>
    </source>
</evidence>
<dbReference type="Proteomes" id="UP000663846">
    <property type="component" value="Unassembled WGS sequence"/>
</dbReference>
<protein>
    <recommendedName>
        <fullName evidence="10">Transmembrane protein</fullName>
    </recommendedName>
</protein>